<feature type="region of interest" description="Disordered" evidence="1">
    <location>
        <begin position="100"/>
        <end position="126"/>
    </location>
</feature>
<organism evidence="2 3">
    <name type="scientific">Chara braunii</name>
    <name type="common">Braun's stonewort</name>
    <dbReference type="NCBI Taxonomy" id="69332"/>
    <lineage>
        <taxon>Eukaryota</taxon>
        <taxon>Viridiplantae</taxon>
        <taxon>Streptophyta</taxon>
        <taxon>Charophyceae</taxon>
        <taxon>Charales</taxon>
        <taxon>Characeae</taxon>
        <taxon>Chara</taxon>
    </lineage>
</organism>
<proteinExistence type="predicted"/>
<sequence length="513" mass="55244">MMRLMKGKDKVSIEEETQEKLMKDAMRKTYCGTAPIESESQVAFSTSCLGGVAKEWVLSEANAAGFKDIEKLPLDGSEGGGGNGGSEFGKGDVTAAMANKEGQEDDSSSTHRPEHPDTVLRSDSLDDSLDELDNELVALRSSWAKKAKTKGKLVIADIEIAHTRVGALLDPGSTQSYTSEKAIQKLHTGLKVKDLPRPITSMLVDKSTITSSQYVNRVKRHLRTKEGNNILHEISFLIEKNLPFDMILGMDWREEADPEVEVRWWGSGSRAGGGERGRTGVERSAGAGKHWRRVVERSAGAGERWCRRALAKGCAGGGERRGALVRRAAEEGVERRWIDGDRVAGGWRVAKEGKGPEDQPIGGRAAEQGGERRRRGAAKREWRGALAEGSTGGGERWRGVRWLRGARTTGAGERAGRRALAKGCAGGGERRGALVRRAAEEGVERRRWRWSSWGVESGGGEERARGAADRWKSSGARGGAQAEGSGQKGVEGSGQKGVEGSAGGGEYSGSRAW</sequence>
<dbReference type="CDD" id="cd00303">
    <property type="entry name" value="retropepsin_like"/>
    <property type="match status" value="1"/>
</dbReference>
<evidence type="ECO:0000313" key="3">
    <source>
        <dbReference type="Proteomes" id="UP000265515"/>
    </source>
</evidence>
<feature type="region of interest" description="Disordered" evidence="1">
    <location>
        <begin position="268"/>
        <end position="288"/>
    </location>
</feature>
<evidence type="ECO:0000256" key="1">
    <source>
        <dbReference type="SAM" id="MobiDB-lite"/>
    </source>
</evidence>
<dbReference type="Gene3D" id="2.40.70.10">
    <property type="entry name" value="Acid Proteases"/>
    <property type="match status" value="1"/>
</dbReference>
<feature type="region of interest" description="Disordered" evidence="1">
    <location>
        <begin position="350"/>
        <end position="394"/>
    </location>
</feature>
<dbReference type="Gramene" id="GBG64352">
    <property type="protein sequence ID" value="GBG64352"/>
    <property type="gene ID" value="CBR_g41553"/>
</dbReference>
<dbReference type="AlphaFoldDB" id="A0A388K2S1"/>
<evidence type="ECO:0000313" key="2">
    <source>
        <dbReference type="EMBL" id="GBG64352.1"/>
    </source>
</evidence>
<accession>A0A388K2S1</accession>
<dbReference type="InterPro" id="IPR021109">
    <property type="entry name" value="Peptidase_aspartic_dom_sf"/>
</dbReference>
<name>A0A388K2S1_CHABU</name>
<dbReference type="Proteomes" id="UP000265515">
    <property type="component" value="Unassembled WGS sequence"/>
</dbReference>
<reference evidence="2 3" key="1">
    <citation type="journal article" date="2018" name="Cell">
        <title>The Chara Genome: Secondary Complexity and Implications for Plant Terrestrialization.</title>
        <authorList>
            <person name="Nishiyama T."/>
            <person name="Sakayama H."/>
            <person name="Vries J.D."/>
            <person name="Buschmann H."/>
            <person name="Saint-Marcoux D."/>
            <person name="Ullrich K.K."/>
            <person name="Haas F.B."/>
            <person name="Vanderstraeten L."/>
            <person name="Becker D."/>
            <person name="Lang D."/>
            <person name="Vosolsobe S."/>
            <person name="Rombauts S."/>
            <person name="Wilhelmsson P.K.I."/>
            <person name="Janitza P."/>
            <person name="Kern R."/>
            <person name="Heyl A."/>
            <person name="Rumpler F."/>
            <person name="Villalobos L.I.A.C."/>
            <person name="Clay J.M."/>
            <person name="Skokan R."/>
            <person name="Toyoda A."/>
            <person name="Suzuki Y."/>
            <person name="Kagoshima H."/>
            <person name="Schijlen E."/>
            <person name="Tajeshwar N."/>
            <person name="Catarino B."/>
            <person name="Hetherington A.J."/>
            <person name="Saltykova A."/>
            <person name="Bonnot C."/>
            <person name="Breuninger H."/>
            <person name="Symeonidi A."/>
            <person name="Radhakrishnan G.V."/>
            <person name="Van Nieuwerburgh F."/>
            <person name="Deforce D."/>
            <person name="Chang C."/>
            <person name="Karol K.G."/>
            <person name="Hedrich R."/>
            <person name="Ulvskov P."/>
            <person name="Glockner G."/>
            <person name="Delwiche C.F."/>
            <person name="Petrasek J."/>
            <person name="Van de Peer Y."/>
            <person name="Friml J."/>
            <person name="Beilby M."/>
            <person name="Dolan L."/>
            <person name="Kohara Y."/>
            <person name="Sugano S."/>
            <person name="Fujiyama A."/>
            <person name="Delaux P.-M."/>
            <person name="Quint M."/>
            <person name="TheiBen G."/>
            <person name="Hagemann M."/>
            <person name="Harholt J."/>
            <person name="Dunand C."/>
            <person name="Zachgo S."/>
            <person name="Langdale J."/>
            <person name="Maumus F."/>
            <person name="Straeten D.V.D."/>
            <person name="Gould S.B."/>
            <person name="Rensing S.A."/>
        </authorList>
    </citation>
    <scope>NUCLEOTIDE SEQUENCE [LARGE SCALE GENOMIC DNA]</scope>
    <source>
        <strain evidence="2 3">S276</strain>
    </source>
</reference>
<feature type="compositionally biased region" description="Basic and acidic residues" evidence="1">
    <location>
        <begin position="108"/>
        <end position="124"/>
    </location>
</feature>
<protein>
    <submittedName>
        <fullName evidence="2">Uncharacterized protein</fullName>
    </submittedName>
</protein>
<dbReference type="Pfam" id="PF08284">
    <property type="entry name" value="RVP_2"/>
    <property type="match status" value="1"/>
</dbReference>
<feature type="region of interest" description="Disordered" evidence="1">
    <location>
        <begin position="454"/>
        <end position="513"/>
    </location>
</feature>
<feature type="compositionally biased region" description="Gly residues" evidence="1">
    <location>
        <begin position="486"/>
        <end position="507"/>
    </location>
</feature>
<feature type="compositionally biased region" description="Basic and acidic residues" evidence="1">
    <location>
        <begin position="460"/>
        <end position="472"/>
    </location>
</feature>
<keyword evidence="3" id="KW-1185">Reference proteome</keyword>
<comment type="caution">
    <text evidence="2">The sequence shown here is derived from an EMBL/GenBank/DDBJ whole genome shotgun (WGS) entry which is preliminary data.</text>
</comment>
<gene>
    <name evidence="2" type="ORF">CBR_g41553</name>
</gene>
<dbReference type="EMBL" id="BFEA01000049">
    <property type="protein sequence ID" value="GBG64352.1"/>
    <property type="molecule type" value="Genomic_DNA"/>
</dbReference>